<reference evidence="8" key="1">
    <citation type="journal article" date="2021" name="Parasitol. Res.">
        <title>Evolutionary relationships of Metchnikovella dogieli Paskerova et al., 2016 (Microsporidia: Metchnikovellidae) revealed by multigene phylogenetic analysis.</title>
        <authorList>
            <person name="Nassonova E.S."/>
            <person name="Bondarenko N.I."/>
            <person name="Paskerova G.G."/>
            <person name="Kovacikova M."/>
            <person name="Frolova E.V."/>
            <person name="Smirnov A.V."/>
        </authorList>
    </citation>
    <scope>NUCLEOTIDE SEQUENCE</scope>
    <source>
        <strain evidence="8">WSBS2016</strain>
    </source>
</reference>
<dbReference type="GO" id="GO:0005634">
    <property type="term" value="C:nucleus"/>
    <property type="evidence" value="ECO:0007669"/>
    <property type="project" value="UniProtKB-SubCell"/>
</dbReference>
<evidence type="ECO:0000256" key="4">
    <source>
        <dbReference type="ARBA" id="ARBA00023163"/>
    </source>
</evidence>
<dbReference type="GO" id="GO:0006335">
    <property type="term" value="P:DNA replication-dependent chromatin assembly"/>
    <property type="evidence" value="ECO:0007669"/>
    <property type="project" value="TreeGrafter"/>
</dbReference>
<dbReference type="Pfam" id="PF04729">
    <property type="entry name" value="ASF1_hist_chap"/>
    <property type="match status" value="1"/>
</dbReference>
<evidence type="ECO:0000256" key="3">
    <source>
        <dbReference type="ARBA" id="ARBA00023015"/>
    </source>
</evidence>
<keyword evidence="6" id="KW-0539">Nucleus</keyword>
<dbReference type="GO" id="GO:0000785">
    <property type="term" value="C:chromatin"/>
    <property type="evidence" value="ECO:0007669"/>
    <property type="project" value="TreeGrafter"/>
</dbReference>
<keyword evidence="3" id="KW-0805">Transcription regulation</keyword>
<evidence type="ECO:0000256" key="6">
    <source>
        <dbReference type="ARBA" id="ARBA00023242"/>
    </source>
</evidence>
<dbReference type="PANTHER" id="PTHR12040">
    <property type="entry name" value="ANTI-SILENCING PROTEIN 1"/>
    <property type="match status" value="1"/>
</dbReference>
<comment type="similarity">
    <text evidence="2">Belongs to the ASF1 family.</text>
</comment>
<keyword evidence="4" id="KW-0804">Transcription</keyword>
<evidence type="ECO:0000256" key="7">
    <source>
        <dbReference type="ARBA" id="ARBA00032776"/>
    </source>
</evidence>
<name>A0A896WNA3_9MICR</name>
<dbReference type="GO" id="GO:0042393">
    <property type="term" value="F:histone binding"/>
    <property type="evidence" value="ECO:0007669"/>
    <property type="project" value="TreeGrafter"/>
</dbReference>
<dbReference type="InterPro" id="IPR036747">
    <property type="entry name" value="ASF1-like_sf"/>
</dbReference>
<dbReference type="InterPro" id="IPR006818">
    <property type="entry name" value="ASF1-like"/>
</dbReference>
<dbReference type="EMBL" id="MW052357">
    <property type="protein sequence ID" value="QSE03627.1"/>
    <property type="molecule type" value="Genomic_DNA"/>
</dbReference>
<evidence type="ECO:0000256" key="2">
    <source>
        <dbReference type="ARBA" id="ARBA00006051"/>
    </source>
</evidence>
<dbReference type="PANTHER" id="PTHR12040:SF0">
    <property type="entry name" value="HISTONE CHAPERONE ASF1"/>
    <property type="match status" value="1"/>
</dbReference>
<comment type="subcellular location">
    <subcellularLocation>
        <location evidence="1">Nucleus</location>
    </subcellularLocation>
</comment>
<evidence type="ECO:0000256" key="1">
    <source>
        <dbReference type="ARBA" id="ARBA00004123"/>
    </source>
</evidence>
<accession>A0A896WNA3</accession>
<sequence length="178" mass="20179">MTLVVLKKIDVCSKQAPFGEPITFQITFQCVEDIDGVIEWKMIYIGSGESEDFDQMLGRVSIGPIPRGLNRFVFEGCAPDITRIPHDEIVDVTVVLLIGTYKEQEFVRVGYYIRNEYTGPEQNTDSEEGAVPKELRAEDLTRVFVSNETPRVTYFPIGWTCGYTELPALEIAEEDDKE</sequence>
<dbReference type="SUPFAM" id="SSF101546">
    <property type="entry name" value="ASF1-like"/>
    <property type="match status" value="1"/>
</dbReference>
<organism evidence="8">
    <name type="scientific">Metchnikovella dogieli</name>
    <dbReference type="NCBI Taxonomy" id="2804710"/>
    <lineage>
        <taxon>Eukaryota</taxon>
        <taxon>Fungi</taxon>
        <taxon>Fungi incertae sedis</taxon>
        <taxon>Microsporidia</taxon>
        <taxon>Metchnikovellidae</taxon>
        <taxon>Metchnikovella</taxon>
    </lineage>
</organism>
<keyword evidence="5" id="KW-0143">Chaperone</keyword>
<evidence type="ECO:0000313" key="8">
    <source>
        <dbReference type="EMBL" id="QSE03627.1"/>
    </source>
</evidence>
<dbReference type="Gene3D" id="2.60.40.1490">
    <property type="entry name" value="Histone chaperone ASF1-like"/>
    <property type="match status" value="1"/>
</dbReference>
<evidence type="ECO:0000256" key="5">
    <source>
        <dbReference type="ARBA" id="ARBA00023186"/>
    </source>
</evidence>
<protein>
    <recommendedName>
        <fullName evidence="7">Anti-silencing function protein 1</fullName>
    </recommendedName>
</protein>
<dbReference type="AlphaFoldDB" id="A0A896WNA3"/>
<proteinExistence type="inferred from homology"/>